<accession>A0ABR0SFW4</accession>
<evidence type="ECO:0000256" key="1">
    <source>
        <dbReference type="ARBA" id="ARBA00004141"/>
    </source>
</evidence>
<evidence type="ECO:0000313" key="7">
    <source>
        <dbReference type="EMBL" id="KAK5990706.1"/>
    </source>
</evidence>
<dbReference type="InterPro" id="IPR051668">
    <property type="entry name" value="ATG33"/>
</dbReference>
<keyword evidence="3 6" id="KW-1133">Transmembrane helix</keyword>
<comment type="similarity">
    <text evidence="5">Belongs to the ATG33 family.</text>
</comment>
<evidence type="ECO:0000256" key="4">
    <source>
        <dbReference type="ARBA" id="ARBA00023136"/>
    </source>
</evidence>
<evidence type="ECO:0000313" key="8">
    <source>
        <dbReference type="Proteomes" id="UP001338125"/>
    </source>
</evidence>
<comment type="subcellular location">
    <subcellularLocation>
        <location evidence="1">Membrane</location>
        <topology evidence="1">Multi-pass membrane protein</topology>
    </subcellularLocation>
</comment>
<evidence type="ECO:0000256" key="5">
    <source>
        <dbReference type="ARBA" id="ARBA00038013"/>
    </source>
</evidence>
<keyword evidence="4 6" id="KW-0472">Membrane</keyword>
<dbReference type="Proteomes" id="UP001338125">
    <property type="component" value="Unassembled WGS sequence"/>
</dbReference>
<dbReference type="PANTHER" id="PTHR37278:SF1">
    <property type="entry name" value="AUTOPHAGY-RELATED PROTEIN 33-RELATED"/>
    <property type="match status" value="1"/>
</dbReference>
<feature type="transmembrane region" description="Helical" evidence="6">
    <location>
        <begin position="154"/>
        <end position="173"/>
    </location>
</feature>
<evidence type="ECO:0000256" key="3">
    <source>
        <dbReference type="ARBA" id="ARBA00022989"/>
    </source>
</evidence>
<evidence type="ECO:0000256" key="6">
    <source>
        <dbReference type="SAM" id="Phobius"/>
    </source>
</evidence>
<dbReference type="EMBL" id="JAVFKD010000014">
    <property type="protein sequence ID" value="KAK5990706.1"/>
    <property type="molecule type" value="Genomic_DNA"/>
</dbReference>
<dbReference type="PANTHER" id="PTHR37278">
    <property type="entry name" value="AUTOPHAGY-RELATED PROTEIN 33-RELATED"/>
    <property type="match status" value="1"/>
</dbReference>
<feature type="transmembrane region" description="Helical" evidence="6">
    <location>
        <begin position="57"/>
        <end position="76"/>
    </location>
</feature>
<feature type="transmembrane region" description="Helical" evidence="6">
    <location>
        <begin position="85"/>
        <end position="103"/>
    </location>
</feature>
<reference evidence="7 8" key="1">
    <citation type="submission" date="2024-01" db="EMBL/GenBank/DDBJ databases">
        <title>Complete genome of Cladobotryum mycophilum ATHUM6906.</title>
        <authorList>
            <person name="Christinaki A.C."/>
            <person name="Myridakis A.I."/>
            <person name="Kouvelis V.N."/>
        </authorList>
    </citation>
    <scope>NUCLEOTIDE SEQUENCE [LARGE SCALE GENOMIC DNA]</scope>
    <source>
        <strain evidence="7 8">ATHUM6906</strain>
    </source>
</reference>
<gene>
    <name evidence="7" type="ORF">PT974_08975</name>
</gene>
<sequence>MAGKGISFLKFVGTVSLGLLTGVSYSVSAFTLPALLQLPSSVSASQALASLTSTLELPLLALSSLSAGPLFLSFIFSPRSARHPYLFYTSLLAVLSAVAPLYLPQPPLPAPHPKPVSRNNSARARMEASYEVLGDVHSEGDPEGSLRTSMARSLVRTGLAAAGFLISVIGLWGDGAPRVVVRA</sequence>
<evidence type="ECO:0000256" key="2">
    <source>
        <dbReference type="ARBA" id="ARBA00022692"/>
    </source>
</evidence>
<protein>
    <submittedName>
        <fullName evidence="7">Autophagy-related protein 33</fullName>
    </submittedName>
</protein>
<name>A0ABR0SFW4_9HYPO</name>
<keyword evidence="8" id="KW-1185">Reference proteome</keyword>
<proteinExistence type="inferred from homology"/>
<organism evidence="7 8">
    <name type="scientific">Cladobotryum mycophilum</name>
    <dbReference type="NCBI Taxonomy" id="491253"/>
    <lineage>
        <taxon>Eukaryota</taxon>
        <taxon>Fungi</taxon>
        <taxon>Dikarya</taxon>
        <taxon>Ascomycota</taxon>
        <taxon>Pezizomycotina</taxon>
        <taxon>Sordariomycetes</taxon>
        <taxon>Hypocreomycetidae</taxon>
        <taxon>Hypocreales</taxon>
        <taxon>Hypocreaceae</taxon>
        <taxon>Cladobotryum</taxon>
    </lineage>
</organism>
<keyword evidence="2 6" id="KW-0812">Transmembrane</keyword>
<comment type="caution">
    <text evidence="7">The sequence shown here is derived from an EMBL/GenBank/DDBJ whole genome shotgun (WGS) entry which is preliminary data.</text>
</comment>